<evidence type="ECO:0000256" key="1">
    <source>
        <dbReference type="SAM" id="MobiDB-lite"/>
    </source>
</evidence>
<protein>
    <submittedName>
        <fullName evidence="2">Phage terminase small subunit P27 family</fullName>
    </submittedName>
</protein>
<dbReference type="Pfam" id="PF05119">
    <property type="entry name" value="Terminase_4"/>
    <property type="match status" value="1"/>
</dbReference>
<name>A0ABZ1KCN7_9ACTN</name>
<organism evidence="2 3">
    <name type="scientific">[Kitasatospora] papulosa</name>
    <dbReference type="NCBI Taxonomy" id="1464011"/>
    <lineage>
        <taxon>Bacteria</taxon>
        <taxon>Bacillati</taxon>
        <taxon>Actinomycetota</taxon>
        <taxon>Actinomycetes</taxon>
        <taxon>Kitasatosporales</taxon>
        <taxon>Streptomycetaceae</taxon>
        <taxon>Streptomyces</taxon>
    </lineage>
</organism>
<evidence type="ECO:0000313" key="2">
    <source>
        <dbReference type="EMBL" id="WTP69366.1"/>
    </source>
</evidence>
<dbReference type="Proteomes" id="UP001622496">
    <property type="component" value="Chromosome"/>
</dbReference>
<dbReference type="EMBL" id="CP108135">
    <property type="protein sequence ID" value="WTP69366.1"/>
    <property type="molecule type" value="Genomic_DNA"/>
</dbReference>
<feature type="compositionally biased region" description="Acidic residues" evidence="1">
    <location>
        <begin position="188"/>
        <end position="198"/>
    </location>
</feature>
<evidence type="ECO:0000313" key="3">
    <source>
        <dbReference type="Proteomes" id="UP001622496"/>
    </source>
</evidence>
<gene>
    <name evidence="2" type="ORF">OG560_29670</name>
</gene>
<reference evidence="2 3" key="1">
    <citation type="submission" date="2022-10" db="EMBL/GenBank/DDBJ databases">
        <title>The complete genomes of actinobacterial strains from the NBC collection.</title>
        <authorList>
            <person name="Joergensen T.S."/>
            <person name="Alvarez Arevalo M."/>
            <person name="Sterndorff E.B."/>
            <person name="Faurdal D."/>
            <person name="Vuksanovic O."/>
            <person name="Mourched A.-S."/>
            <person name="Charusanti P."/>
            <person name="Shaw S."/>
            <person name="Blin K."/>
            <person name="Weber T."/>
        </authorList>
    </citation>
    <scope>NUCLEOTIDE SEQUENCE [LARGE SCALE GENOMIC DNA]</scope>
    <source>
        <strain evidence="2 3">NBC_00185</strain>
    </source>
</reference>
<proteinExistence type="predicted"/>
<dbReference type="NCBIfam" id="TIGR01558">
    <property type="entry name" value="sm_term_P27"/>
    <property type="match status" value="1"/>
</dbReference>
<dbReference type="InterPro" id="IPR006448">
    <property type="entry name" value="Phage_term_ssu_P27"/>
</dbReference>
<keyword evidence="3" id="KW-1185">Reference proteome</keyword>
<feature type="region of interest" description="Disordered" evidence="1">
    <location>
        <begin position="176"/>
        <end position="198"/>
    </location>
</feature>
<accession>A0ABZ1KCN7</accession>
<sequence>MISVTVPGRKPKPALQVVREGNPGKRPVREGVKLPPAELTAPDWNAFFPAARVPAKPRAPRGADDEELKAYQQEVQVWQRVKIAADASTRGRKVAVAEWDRVVPVLTLMAGLHAVDWSTVVDYCVCVARLHCCEYQLSVEGLVTMGQRGPCRNPLTTVATQYRTQLKAYIGELGLSPSARGRLSPPEGGDDGDDDPFD</sequence>
<dbReference type="RefSeq" id="WP_358724552.1">
    <property type="nucleotide sequence ID" value="NZ_CP108135.1"/>
</dbReference>